<reference evidence="14" key="3">
    <citation type="submission" date="2025-09" db="UniProtKB">
        <authorList>
            <consortium name="Ensembl"/>
        </authorList>
    </citation>
    <scope>IDENTIFICATION</scope>
</reference>
<dbReference type="PANTHER" id="PTHR32297">
    <property type="entry name" value="SODIUM CHANNEL MODIFIER 1"/>
    <property type="match status" value="1"/>
</dbReference>
<evidence type="ECO:0000259" key="13">
    <source>
        <dbReference type="Pfam" id="PF15805"/>
    </source>
</evidence>
<evidence type="ECO:0000256" key="3">
    <source>
        <dbReference type="ARBA" id="ARBA00020620"/>
    </source>
</evidence>
<keyword evidence="7" id="KW-0863">Zinc-finger</keyword>
<evidence type="ECO:0000313" key="14">
    <source>
        <dbReference type="Ensembl" id="ENSLACP00000013644.1"/>
    </source>
</evidence>
<evidence type="ECO:0000256" key="6">
    <source>
        <dbReference type="ARBA" id="ARBA00022728"/>
    </source>
</evidence>
<dbReference type="STRING" id="7897.ENSLACP00000013644"/>
<dbReference type="Bgee" id="ENSLACG00000012010">
    <property type="expression patterns" value="Expressed in chordate pharynx and 6 other cell types or tissues"/>
</dbReference>
<dbReference type="FunCoup" id="H3AVH3">
    <property type="interactions" value="1937"/>
</dbReference>
<evidence type="ECO:0000256" key="11">
    <source>
        <dbReference type="SAM" id="MobiDB-lite"/>
    </source>
</evidence>
<dbReference type="GO" id="GO:0008270">
    <property type="term" value="F:zinc ion binding"/>
    <property type="evidence" value="ECO:0007669"/>
    <property type="project" value="UniProtKB-KW"/>
</dbReference>
<dbReference type="AlphaFoldDB" id="H3AVH3"/>
<reference evidence="15" key="1">
    <citation type="submission" date="2011-08" db="EMBL/GenBank/DDBJ databases">
        <title>The draft genome of Latimeria chalumnae.</title>
        <authorList>
            <person name="Di Palma F."/>
            <person name="Alfoldi J."/>
            <person name="Johnson J."/>
            <person name="Berlin A."/>
            <person name="Gnerre S."/>
            <person name="Jaffe D."/>
            <person name="MacCallum I."/>
            <person name="Young S."/>
            <person name="Walker B.J."/>
            <person name="Lander E."/>
            <person name="Lindblad-Toh K."/>
        </authorList>
    </citation>
    <scope>NUCLEOTIDE SEQUENCE [LARGE SCALE GENOMIC DNA]</scope>
    <source>
        <strain evidence="15">Wild caught</strain>
    </source>
</reference>
<feature type="domain" description="Sodium channel modifier 1 acidic C-terminal" evidence="13">
    <location>
        <begin position="203"/>
        <end position="248"/>
    </location>
</feature>
<name>H3AVH3_LATCH</name>
<feature type="region of interest" description="Disordered" evidence="11">
    <location>
        <begin position="134"/>
        <end position="205"/>
    </location>
</feature>
<keyword evidence="15" id="KW-1185">Reference proteome</keyword>
<dbReference type="PANTHER" id="PTHR32297:SF1">
    <property type="entry name" value="SODIUM CHANNEL MODIFIER 1"/>
    <property type="match status" value="1"/>
</dbReference>
<dbReference type="GO" id="GO:0008380">
    <property type="term" value="P:RNA splicing"/>
    <property type="evidence" value="ECO:0007669"/>
    <property type="project" value="UniProtKB-KW"/>
</dbReference>
<dbReference type="Ensembl" id="ENSLACT00000013741.1">
    <property type="protein sequence ID" value="ENSLACP00000013644.1"/>
    <property type="gene ID" value="ENSLACG00000012010.1"/>
</dbReference>
<evidence type="ECO:0000256" key="1">
    <source>
        <dbReference type="ARBA" id="ARBA00004324"/>
    </source>
</evidence>
<dbReference type="Pfam" id="PF15803">
    <property type="entry name" value="zf-SCNM1"/>
    <property type="match status" value="1"/>
</dbReference>
<comment type="subcellular location">
    <subcellularLocation>
        <location evidence="1">Nucleus speckle</location>
    </subcellularLocation>
    <subcellularLocation>
        <location evidence="2">Nucleus</location>
        <location evidence="2">Nucleoplasm</location>
    </subcellularLocation>
</comment>
<feature type="domain" description="Sodium channel modifier 1 zinc-finger" evidence="12">
    <location>
        <begin position="44"/>
        <end position="70"/>
    </location>
</feature>
<dbReference type="GO" id="GO:0016607">
    <property type="term" value="C:nuclear speck"/>
    <property type="evidence" value="ECO:0007669"/>
    <property type="project" value="UniProtKB-SubCell"/>
</dbReference>
<feature type="compositionally biased region" description="Polar residues" evidence="11">
    <location>
        <begin position="134"/>
        <end position="150"/>
    </location>
</feature>
<dbReference type="GO" id="GO:0006397">
    <property type="term" value="P:mRNA processing"/>
    <property type="evidence" value="ECO:0007669"/>
    <property type="project" value="UniProtKB-KW"/>
</dbReference>
<accession>H3AVH3</accession>
<dbReference type="GeneTree" id="ENSGT00390000010811"/>
<sequence length="249" mass="28201">MSFKREGDDLSQLNVLKKRRVAELLSSYIPEDEALLLKNGRYACAVCSYRPVFDTLDMLTVHRTGKKHLAGLQKFYGKKHKLKNEIQKRQHEEFVRAEEEGKQERKGPAPLLMQTRKITHHALLKATPYNSCCQRNRQERSVSSSSNPMKLSSGAALQVNDQPSPAAVPLDMQKNPVRGSKKESRGQRAPVQTPGDQADPIAPEKRKLMEHYLRLKSSGWIQDGAGKWVKDENVEFDSDEDEPPTLQPS</sequence>
<dbReference type="eggNOG" id="ENOG502QWNV">
    <property type="taxonomic scope" value="Eukaryota"/>
</dbReference>
<evidence type="ECO:0000256" key="7">
    <source>
        <dbReference type="ARBA" id="ARBA00022771"/>
    </source>
</evidence>
<proteinExistence type="predicted"/>
<organism evidence="14 15">
    <name type="scientific">Latimeria chalumnae</name>
    <name type="common">Coelacanth</name>
    <dbReference type="NCBI Taxonomy" id="7897"/>
    <lineage>
        <taxon>Eukaryota</taxon>
        <taxon>Metazoa</taxon>
        <taxon>Chordata</taxon>
        <taxon>Craniata</taxon>
        <taxon>Vertebrata</taxon>
        <taxon>Euteleostomi</taxon>
        <taxon>Coelacanthiformes</taxon>
        <taxon>Coelacanthidae</taxon>
        <taxon>Latimeria</taxon>
    </lineage>
</organism>
<evidence type="ECO:0000259" key="12">
    <source>
        <dbReference type="Pfam" id="PF15803"/>
    </source>
</evidence>
<evidence type="ECO:0000256" key="4">
    <source>
        <dbReference type="ARBA" id="ARBA00022664"/>
    </source>
</evidence>
<dbReference type="InParanoid" id="H3AVH3"/>
<reference evidence="14" key="2">
    <citation type="submission" date="2025-08" db="UniProtKB">
        <authorList>
            <consortium name="Ensembl"/>
        </authorList>
    </citation>
    <scope>IDENTIFICATION</scope>
</reference>
<keyword evidence="4" id="KW-0507">mRNA processing</keyword>
<dbReference type="GO" id="GO:0005681">
    <property type="term" value="C:spliceosomal complex"/>
    <property type="evidence" value="ECO:0007669"/>
    <property type="project" value="UniProtKB-KW"/>
</dbReference>
<keyword evidence="8" id="KW-0862">Zinc</keyword>
<evidence type="ECO:0000313" key="15">
    <source>
        <dbReference type="Proteomes" id="UP000008672"/>
    </source>
</evidence>
<gene>
    <name evidence="14" type="primary">SCNM1</name>
</gene>
<dbReference type="InterPro" id="IPR031625">
    <property type="entry name" value="SCNM1_acidic"/>
</dbReference>
<evidence type="ECO:0000256" key="9">
    <source>
        <dbReference type="ARBA" id="ARBA00023187"/>
    </source>
</evidence>
<keyword evidence="9" id="KW-0508">mRNA splicing</keyword>
<evidence type="ECO:0000256" key="2">
    <source>
        <dbReference type="ARBA" id="ARBA00004642"/>
    </source>
</evidence>
<keyword evidence="6" id="KW-0747">Spliceosome</keyword>
<dbReference type="Proteomes" id="UP000008672">
    <property type="component" value="Unassembled WGS sequence"/>
</dbReference>
<dbReference type="EMBL" id="AFYH01073890">
    <property type="status" value="NOT_ANNOTATED_CDS"/>
    <property type="molecule type" value="Genomic_DNA"/>
</dbReference>
<evidence type="ECO:0000256" key="10">
    <source>
        <dbReference type="ARBA" id="ARBA00023242"/>
    </source>
</evidence>
<keyword evidence="10" id="KW-0539">Nucleus</keyword>
<dbReference type="Pfam" id="PF15805">
    <property type="entry name" value="SCNM1_acidic"/>
    <property type="match status" value="1"/>
</dbReference>
<keyword evidence="5" id="KW-0479">Metal-binding</keyword>
<protein>
    <recommendedName>
        <fullName evidence="3">Sodium channel modifier 1</fullName>
    </recommendedName>
</protein>
<dbReference type="HOGENOM" id="CLU_059812_0_0_1"/>
<feature type="compositionally biased region" description="Acidic residues" evidence="11">
    <location>
        <begin position="234"/>
        <end position="243"/>
    </location>
</feature>
<dbReference type="InterPro" id="IPR031622">
    <property type="entry name" value="Znf-SCNM1"/>
</dbReference>
<feature type="region of interest" description="Disordered" evidence="11">
    <location>
        <begin position="224"/>
        <end position="249"/>
    </location>
</feature>
<evidence type="ECO:0000256" key="5">
    <source>
        <dbReference type="ARBA" id="ARBA00022723"/>
    </source>
</evidence>
<evidence type="ECO:0000256" key="8">
    <source>
        <dbReference type="ARBA" id="ARBA00022833"/>
    </source>
</evidence>
<dbReference type="OMA" id="NGKYACT"/>
<dbReference type="InterPro" id="IPR033570">
    <property type="entry name" value="SCNM1"/>
</dbReference>